<dbReference type="InterPro" id="IPR007214">
    <property type="entry name" value="YbaK/aa-tRNA-synth-assoc-dom"/>
</dbReference>
<dbReference type="RefSeq" id="WP_130458101.1">
    <property type="nucleotide sequence ID" value="NZ_SHKM01000001.1"/>
</dbReference>
<dbReference type="SUPFAM" id="SSF55826">
    <property type="entry name" value="YbaK/ProRS associated domain"/>
    <property type="match status" value="1"/>
</dbReference>
<dbReference type="EMBL" id="SHKM01000001">
    <property type="protein sequence ID" value="RZT89294.1"/>
    <property type="molecule type" value="Genomic_DNA"/>
</dbReference>
<comment type="caution">
    <text evidence="2">The sequence shown here is derived from an EMBL/GenBank/DDBJ whole genome shotgun (WGS) entry which is preliminary data.</text>
</comment>
<dbReference type="InterPro" id="IPR036754">
    <property type="entry name" value="YbaK/aa-tRNA-synt-asso_dom_sf"/>
</dbReference>
<organism evidence="2 3">
    <name type="scientific">Azospira oryzae</name>
    <dbReference type="NCBI Taxonomy" id="146939"/>
    <lineage>
        <taxon>Bacteria</taxon>
        <taxon>Pseudomonadati</taxon>
        <taxon>Pseudomonadota</taxon>
        <taxon>Betaproteobacteria</taxon>
        <taxon>Rhodocyclales</taxon>
        <taxon>Rhodocyclaceae</taxon>
        <taxon>Azospira</taxon>
    </lineage>
</organism>
<dbReference type="Pfam" id="PF04073">
    <property type="entry name" value="tRNA_edit"/>
    <property type="match status" value="1"/>
</dbReference>
<reference evidence="2 3" key="1">
    <citation type="submission" date="2019-02" db="EMBL/GenBank/DDBJ databases">
        <title>Genomic Encyclopedia of Type Strains, Phase IV (KMG-IV): sequencing the most valuable type-strain genomes for metagenomic binning, comparative biology and taxonomic classification.</title>
        <authorList>
            <person name="Goeker M."/>
        </authorList>
    </citation>
    <scope>NUCLEOTIDE SEQUENCE [LARGE SCALE GENOMIC DNA]</scope>
    <source>
        <strain evidence="2 3">DSM 21223</strain>
    </source>
</reference>
<sequence>MKPASHPTALRLQALLQAAGHDAAVVEFDQPTRTSAEAAQAIGCSVAEIAKSVVFRRRSDGRAVVVVTCGDQRVSEKKVKALVGGPIERAEAEFVRQATGYAIGGVSPLGQPGEVILLLDGLLQRFATVWAAAGTPFSVFPLAPADLQRLTGAPWADVHQEAPAA</sequence>
<evidence type="ECO:0000259" key="1">
    <source>
        <dbReference type="Pfam" id="PF04073"/>
    </source>
</evidence>
<dbReference type="Proteomes" id="UP000292136">
    <property type="component" value="Unassembled WGS sequence"/>
</dbReference>
<name>A0ABY0IU44_9RHOO</name>
<dbReference type="PANTHER" id="PTHR30411:SF1">
    <property type="entry name" value="CYTOPLASMIC PROTEIN"/>
    <property type="match status" value="1"/>
</dbReference>
<gene>
    <name evidence="2" type="ORF">EV678_0075</name>
</gene>
<proteinExistence type="predicted"/>
<accession>A0ABY0IU44</accession>
<protein>
    <submittedName>
        <fullName evidence="2">Prolyl-tRNA editing enzyme YbaK/EbsC (Cys-tRNA(Pro) deacylase)</fullName>
    </submittedName>
</protein>
<evidence type="ECO:0000313" key="3">
    <source>
        <dbReference type="Proteomes" id="UP000292136"/>
    </source>
</evidence>
<dbReference type="PANTHER" id="PTHR30411">
    <property type="entry name" value="CYTOPLASMIC PROTEIN"/>
    <property type="match status" value="1"/>
</dbReference>
<dbReference type="CDD" id="cd04333">
    <property type="entry name" value="ProX_deacylase"/>
    <property type="match status" value="1"/>
</dbReference>
<dbReference type="Gene3D" id="3.90.960.10">
    <property type="entry name" value="YbaK/aminoacyl-tRNA synthetase-associated domain"/>
    <property type="match status" value="1"/>
</dbReference>
<feature type="domain" description="YbaK/aminoacyl-tRNA synthetase-associated" evidence="1">
    <location>
        <begin position="30"/>
        <end position="150"/>
    </location>
</feature>
<keyword evidence="3" id="KW-1185">Reference proteome</keyword>
<evidence type="ECO:0000313" key="2">
    <source>
        <dbReference type="EMBL" id="RZT89294.1"/>
    </source>
</evidence>